<organism evidence="1 2">
    <name type="scientific">Blastomyces parvus</name>
    <dbReference type="NCBI Taxonomy" id="2060905"/>
    <lineage>
        <taxon>Eukaryota</taxon>
        <taxon>Fungi</taxon>
        <taxon>Dikarya</taxon>
        <taxon>Ascomycota</taxon>
        <taxon>Pezizomycotina</taxon>
        <taxon>Eurotiomycetes</taxon>
        <taxon>Eurotiomycetidae</taxon>
        <taxon>Onygenales</taxon>
        <taxon>Ajellomycetaceae</taxon>
        <taxon>Blastomyces</taxon>
    </lineage>
</organism>
<comment type="caution">
    <text evidence="1">The sequence shown here is derived from an EMBL/GenBank/DDBJ whole genome shotgun (WGS) entry which is preliminary data.</text>
</comment>
<dbReference type="EMBL" id="PDNC01000055">
    <property type="protein sequence ID" value="PGH02809.1"/>
    <property type="molecule type" value="Genomic_DNA"/>
</dbReference>
<reference evidence="1 2" key="1">
    <citation type="submission" date="2017-10" db="EMBL/GenBank/DDBJ databases">
        <title>Comparative genomics in systemic dimorphic fungi from Ajellomycetaceae.</title>
        <authorList>
            <person name="Munoz J.F."/>
            <person name="Mcewen J.G."/>
            <person name="Clay O.K."/>
            <person name="Cuomo C.A."/>
        </authorList>
    </citation>
    <scope>NUCLEOTIDE SEQUENCE [LARGE SCALE GENOMIC DNA]</scope>
    <source>
        <strain evidence="1 2">UAMH130</strain>
    </source>
</reference>
<name>A0A2B7X1P1_9EURO</name>
<proteinExistence type="predicted"/>
<protein>
    <submittedName>
        <fullName evidence="1">Uncharacterized protein</fullName>
    </submittedName>
</protein>
<evidence type="ECO:0000313" key="1">
    <source>
        <dbReference type="EMBL" id="PGH02809.1"/>
    </source>
</evidence>
<accession>A0A2B7X1P1</accession>
<evidence type="ECO:0000313" key="2">
    <source>
        <dbReference type="Proteomes" id="UP000224080"/>
    </source>
</evidence>
<dbReference type="Proteomes" id="UP000224080">
    <property type="component" value="Unassembled WGS sequence"/>
</dbReference>
<keyword evidence="2" id="KW-1185">Reference proteome</keyword>
<dbReference type="AlphaFoldDB" id="A0A2B7X1P1"/>
<gene>
    <name evidence="1" type="ORF">GX51_04421</name>
</gene>
<sequence length="72" mass="8498">MDSTALRRTSETELSDWKQVLDAQRCVFQAFEHRRQADAEALVRLLALTKPRFARNGWLISHMQQRQKGSRR</sequence>